<proteinExistence type="predicted"/>
<gene>
    <name evidence="1" type="ORF">KCX82_20245</name>
</gene>
<accession>A0A8J8B5D1</accession>
<dbReference type="EMBL" id="JAGSND010000023">
    <property type="protein sequence ID" value="MBR0600220.1"/>
    <property type="molecule type" value="Genomic_DNA"/>
</dbReference>
<evidence type="ECO:0000313" key="2">
    <source>
        <dbReference type="Proteomes" id="UP000675664"/>
    </source>
</evidence>
<name>A0A8J8B5D1_9FIRM</name>
<reference evidence="1" key="2">
    <citation type="submission" date="2021-04" db="EMBL/GenBank/DDBJ databases">
        <authorList>
            <person name="Liu J."/>
        </authorList>
    </citation>
    <scope>NUCLEOTIDE SEQUENCE</scope>
    <source>
        <strain evidence="1">BAD-6</strain>
    </source>
</reference>
<evidence type="ECO:0000313" key="1">
    <source>
        <dbReference type="EMBL" id="MBR0600220.1"/>
    </source>
</evidence>
<comment type="caution">
    <text evidence="1">The sequence shown here is derived from an EMBL/GenBank/DDBJ whole genome shotgun (WGS) entry which is preliminary data.</text>
</comment>
<protein>
    <submittedName>
        <fullName evidence="1">Uncharacterized protein</fullName>
    </submittedName>
</protein>
<dbReference type="RefSeq" id="WP_227020335.1">
    <property type="nucleotide sequence ID" value="NZ_JAGSND010000023.1"/>
</dbReference>
<sequence>MILSLGIGFASDSLRSLLSVFPLQLSLRKKGIGFASDSLRSLLSVFINRIIILYKIFYRMSKLED</sequence>
<reference evidence="1" key="1">
    <citation type="submission" date="2021-04" db="EMBL/GenBank/DDBJ databases">
        <title>Sinoanaerobacter chloroacetimidivorans sp. nov., an obligate anaerobic bacterium isolated from anaerobic sludge.</title>
        <authorList>
            <person name="Bao Y."/>
        </authorList>
    </citation>
    <scope>NUCLEOTIDE SEQUENCE</scope>
    <source>
        <strain evidence="1">BAD-6</strain>
    </source>
</reference>
<dbReference type="Proteomes" id="UP000675664">
    <property type="component" value="Unassembled WGS sequence"/>
</dbReference>
<organism evidence="1 2">
    <name type="scientific">Sinanaerobacter chloroacetimidivorans</name>
    <dbReference type="NCBI Taxonomy" id="2818044"/>
    <lineage>
        <taxon>Bacteria</taxon>
        <taxon>Bacillati</taxon>
        <taxon>Bacillota</taxon>
        <taxon>Clostridia</taxon>
        <taxon>Peptostreptococcales</taxon>
        <taxon>Anaerovoracaceae</taxon>
        <taxon>Sinanaerobacter</taxon>
    </lineage>
</organism>
<dbReference type="AlphaFoldDB" id="A0A8J8B5D1"/>
<keyword evidence="2" id="KW-1185">Reference proteome</keyword>